<comment type="caution">
    <text evidence="3">The sequence shown here is derived from an EMBL/GenBank/DDBJ whole genome shotgun (WGS) entry which is preliminary data.</text>
</comment>
<reference evidence="3" key="2">
    <citation type="submission" date="2023-05" db="EMBL/GenBank/DDBJ databases">
        <authorList>
            <consortium name="Lawrence Berkeley National Laboratory"/>
            <person name="Steindorff A."/>
            <person name="Hensen N."/>
            <person name="Bonometti L."/>
            <person name="Westerberg I."/>
            <person name="Brannstrom I.O."/>
            <person name="Guillou S."/>
            <person name="Cros-Aarteil S."/>
            <person name="Calhoun S."/>
            <person name="Haridas S."/>
            <person name="Kuo A."/>
            <person name="Mondo S."/>
            <person name="Pangilinan J."/>
            <person name="Riley R."/>
            <person name="Labutti K."/>
            <person name="Andreopoulos B."/>
            <person name="Lipzen A."/>
            <person name="Chen C."/>
            <person name="Yanf M."/>
            <person name="Daum C."/>
            <person name="Ng V."/>
            <person name="Clum A."/>
            <person name="Ohm R."/>
            <person name="Martin F."/>
            <person name="Silar P."/>
            <person name="Natvig D."/>
            <person name="Lalanne C."/>
            <person name="Gautier V."/>
            <person name="Ament-Velasquez S.L."/>
            <person name="Kruys A."/>
            <person name="Hutchinson M.I."/>
            <person name="Powell A.J."/>
            <person name="Barry K."/>
            <person name="Miller A.N."/>
            <person name="Grigoriev I.V."/>
            <person name="Debuchy R."/>
            <person name="Gladieux P."/>
            <person name="Thoren M.H."/>
            <person name="Johannesson H."/>
        </authorList>
    </citation>
    <scope>NUCLEOTIDE SEQUENCE</scope>
    <source>
        <strain evidence="3">CBS 508.74</strain>
    </source>
</reference>
<accession>A0AAN6TNI7</accession>
<feature type="region of interest" description="Disordered" evidence="1">
    <location>
        <begin position="23"/>
        <end position="45"/>
    </location>
</feature>
<dbReference type="RefSeq" id="XP_064674841.1">
    <property type="nucleotide sequence ID" value="XM_064818971.1"/>
</dbReference>
<dbReference type="EMBL" id="MU853332">
    <property type="protein sequence ID" value="KAK4117271.1"/>
    <property type="molecule type" value="Genomic_DNA"/>
</dbReference>
<reference evidence="3" key="1">
    <citation type="journal article" date="2023" name="Mol. Phylogenet. Evol.">
        <title>Genome-scale phylogeny and comparative genomics of the fungal order Sordariales.</title>
        <authorList>
            <person name="Hensen N."/>
            <person name="Bonometti L."/>
            <person name="Westerberg I."/>
            <person name="Brannstrom I.O."/>
            <person name="Guillou S."/>
            <person name="Cros-Aarteil S."/>
            <person name="Calhoun S."/>
            <person name="Haridas S."/>
            <person name="Kuo A."/>
            <person name="Mondo S."/>
            <person name="Pangilinan J."/>
            <person name="Riley R."/>
            <person name="LaButti K."/>
            <person name="Andreopoulos B."/>
            <person name="Lipzen A."/>
            <person name="Chen C."/>
            <person name="Yan M."/>
            <person name="Daum C."/>
            <person name="Ng V."/>
            <person name="Clum A."/>
            <person name="Steindorff A."/>
            <person name="Ohm R.A."/>
            <person name="Martin F."/>
            <person name="Silar P."/>
            <person name="Natvig D.O."/>
            <person name="Lalanne C."/>
            <person name="Gautier V."/>
            <person name="Ament-Velasquez S.L."/>
            <person name="Kruys A."/>
            <person name="Hutchinson M.I."/>
            <person name="Powell A.J."/>
            <person name="Barry K."/>
            <person name="Miller A.N."/>
            <person name="Grigoriev I.V."/>
            <person name="Debuchy R."/>
            <person name="Gladieux P."/>
            <person name="Hiltunen Thoren M."/>
            <person name="Johannesson H."/>
        </authorList>
    </citation>
    <scope>NUCLEOTIDE SEQUENCE</scope>
    <source>
        <strain evidence="3">CBS 508.74</strain>
    </source>
</reference>
<proteinExistence type="predicted"/>
<feature type="domain" description="SET" evidence="2">
    <location>
        <begin position="188"/>
        <end position="462"/>
    </location>
</feature>
<protein>
    <recommendedName>
        <fullName evidence="2">SET domain-containing protein</fullName>
    </recommendedName>
</protein>
<evidence type="ECO:0000259" key="2">
    <source>
        <dbReference type="PROSITE" id="PS50280"/>
    </source>
</evidence>
<dbReference type="PANTHER" id="PTHR42100:SF1">
    <property type="entry name" value="OXIDOREDUCTASE 178 KDA SUBUNIT, PUTATIVE (AFU_ORTHOLOGUE AFUA_8G04320)-RELATED"/>
    <property type="match status" value="1"/>
</dbReference>
<dbReference type="GO" id="GO:0005739">
    <property type="term" value="C:mitochondrion"/>
    <property type="evidence" value="ECO:0007669"/>
    <property type="project" value="InterPro"/>
</dbReference>
<sequence length="495" mass="53718">MVAAMSAFRQRFAQVARQARPLRPNGARNTRSYASSHGEHHEHHAHNVEESLGIPVYLTLGVIPASIFVYWISRPGQDGELSTMHKWFQKISKEYGRDWEQSNHLMTAAIEQAAHDRHLLYGAPRGRHFELTYPEAFGHGSQMNVPAGHYINLDKVIAHYQKQHLDDEARKAKKLAAASQHSAPQDAPAVRVGFVSPAIGYGLFAARDFAKDEFIFHEAPMMTALFNEKFSADKNLMQSQVRSYRAVLAGPSRDVATVAFPALAARTGIAPAPFEEAADILASPAEMGRYLVHGRFAGSTVTREEYLSYTSRLPVAAAPSEKDVREACLEFFKQYAFDVRRAARAGVGTAAAAAAAAVPGAGAGAATHRACIYLLGSLINHCCTPQSTGASTASISCSGLIKSTSTSSAKSSSSRSSSSSKGPNCSWRIGPSGLAHFVKPRHICVQARRAIREGEQLTWDYGKREKGFECECDTCRSSGWFGPGLGNLGYLCTVL</sequence>
<feature type="region of interest" description="Disordered" evidence="1">
    <location>
        <begin position="404"/>
        <end position="425"/>
    </location>
</feature>
<dbReference type="Pfam" id="PF00856">
    <property type="entry name" value="SET"/>
    <property type="match status" value="1"/>
</dbReference>
<keyword evidence="4" id="KW-1185">Reference proteome</keyword>
<dbReference type="PROSITE" id="PS50280">
    <property type="entry name" value="SET"/>
    <property type="match status" value="1"/>
</dbReference>
<dbReference type="InterPro" id="IPR046341">
    <property type="entry name" value="SET_dom_sf"/>
</dbReference>
<dbReference type="Proteomes" id="UP001302812">
    <property type="component" value="Unassembled WGS sequence"/>
</dbReference>
<dbReference type="SUPFAM" id="SSF82199">
    <property type="entry name" value="SET domain"/>
    <property type="match status" value="1"/>
</dbReference>
<dbReference type="PANTHER" id="PTHR42100">
    <property type="entry name" value="OXIDOREDUCTASE 178 KDA SUBUNIT, PUTATIVE (AFU_ORTHOLOGUE AFUA_8G04320)-RELATED"/>
    <property type="match status" value="1"/>
</dbReference>
<evidence type="ECO:0000313" key="3">
    <source>
        <dbReference type="EMBL" id="KAK4117271.1"/>
    </source>
</evidence>
<dbReference type="AlphaFoldDB" id="A0AAN6TNI7"/>
<feature type="compositionally biased region" description="Low complexity" evidence="1">
    <location>
        <begin position="404"/>
        <end position="421"/>
    </location>
</feature>
<dbReference type="SMART" id="SM00317">
    <property type="entry name" value="SET"/>
    <property type="match status" value="1"/>
</dbReference>
<gene>
    <name evidence="3" type="ORF">N656DRAFT_840966</name>
</gene>
<dbReference type="InterPro" id="IPR034444">
    <property type="entry name" value="Nuo17.8"/>
</dbReference>
<dbReference type="Gene3D" id="2.170.270.10">
    <property type="entry name" value="SET domain"/>
    <property type="match status" value="1"/>
</dbReference>
<dbReference type="GeneID" id="89943097"/>
<name>A0AAN6TNI7_9PEZI</name>
<organism evidence="3 4">
    <name type="scientific">Canariomyces notabilis</name>
    <dbReference type="NCBI Taxonomy" id="2074819"/>
    <lineage>
        <taxon>Eukaryota</taxon>
        <taxon>Fungi</taxon>
        <taxon>Dikarya</taxon>
        <taxon>Ascomycota</taxon>
        <taxon>Pezizomycotina</taxon>
        <taxon>Sordariomycetes</taxon>
        <taxon>Sordariomycetidae</taxon>
        <taxon>Sordariales</taxon>
        <taxon>Chaetomiaceae</taxon>
        <taxon>Canariomyces</taxon>
    </lineage>
</organism>
<evidence type="ECO:0000313" key="4">
    <source>
        <dbReference type="Proteomes" id="UP001302812"/>
    </source>
</evidence>
<dbReference type="InterPro" id="IPR001214">
    <property type="entry name" value="SET_dom"/>
</dbReference>
<evidence type="ECO:0000256" key="1">
    <source>
        <dbReference type="SAM" id="MobiDB-lite"/>
    </source>
</evidence>